<evidence type="ECO:0000256" key="2">
    <source>
        <dbReference type="ARBA" id="ARBA00009965"/>
    </source>
</evidence>
<feature type="transmembrane region" description="Helical" evidence="6">
    <location>
        <begin position="152"/>
        <end position="171"/>
    </location>
</feature>
<keyword evidence="8" id="KW-1185">Reference proteome</keyword>
<comment type="caution">
    <text evidence="7">The sequence shown here is derived from an EMBL/GenBank/DDBJ whole genome shotgun (WGS) entry which is preliminary data.</text>
</comment>
<gene>
    <name evidence="7" type="primary">EIN2</name>
    <name evidence="7" type="ORF">KSP39_PZI009094</name>
</gene>
<feature type="transmembrane region" description="Helical" evidence="6">
    <location>
        <begin position="278"/>
        <end position="301"/>
    </location>
</feature>
<feature type="transmembrane region" description="Helical" evidence="6">
    <location>
        <begin position="322"/>
        <end position="343"/>
    </location>
</feature>
<comment type="subcellular location">
    <subcellularLocation>
        <location evidence="1">Membrane</location>
        <topology evidence="1">Multi-pass membrane protein</topology>
    </subcellularLocation>
</comment>
<evidence type="ECO:0000256" key="4">
    <source>
        <dbReference type="ARBA" id="ARBA00022989"/>
    </source>
</evidence>
<evidence type="ECO:0000256" key="3">
    <source>
        <dbReference type="ARBA" id="ARBA00022692"/>
    </source>
</evidence>
<proteinExistence type="inferred from homology"/>
<dbReference type="GO" id="GO:0005886">
    <property type="term" value="C:plasma membrane"/>
    <property type="evidence" value="ECO:0007669"/>
    <property type="project" value="TreeGrafter"/>
</dbReference>
<reference evidence="7 8" key="1">
    <citation type="journal article" date="2022" name="Nat. Plants">
        <title>Genomes of leafy and leafless Platanthera orchids illuminate the evolution of mycoheterotrophy.</title>
        <authorList>
            <person name="Li M.H."/>
            <person name="Liu K.W."/>
            <person name="Li Z."/>
            <person name="Lu H.C."/>
            <person name="Ye Q.L."/>
            <person name="Zhang D."/>
            <person name="Wang J.Y."/>
            <person name="Li Y.F."/>
            <person name="Zhong Z.M."/>
            <person name="Liu X."/>
            <person name="Yu X."/>
            <person name="Liu D.K."/>
            <person name="Tu X.D."/>
            <person name="Liu B."/>
            <person name="Hao Y."/>
            <person name="Liao X.Y."/>
            <person name="Jiang Y.T."/>
            <person name="Sun W.H."/>
            <person name="Chen J."/>
            <person name="Chen Y.Q."/>
            <person name="Ai Y."/>
            <person name="Zhai J.W."/>
            <person name="Wu S.S."/>
            <person name="Zhou Z."/>
            <person name="Hsiao Y.Y."/>
            <person name="Wu W.L."/>
            <person name="Chen Y.Y."/>
            <person name="Lin Y.F."/>
            <person name="Hsu J.L."/>
            <person name="Li C.Y."/>
            <person name="Wang Z.W."/>
            <person name="Zhao X."/>
            <person name="Zhong W.Y."/>
            <person name="Ma X.K."/>
            <person name="Ma L."/>
            <person name="Huang J."/>
            <person name="Chen G.Z."/>
            <person name="Huang M.Z."/>
            <person name="Huang L."/>
            <person name="Peng D.H."/>
            <person name="Luo Y.B."/>
            <person name="Zou S.Q."/>
            <person name="Chen S.P."/>
            <person name="Lan S."/>
            <person name="Tsai W.C."/>
            <person name="Van de Peer Y."/>
            <person name="Liu Z.J."/>
        </authorList>
    </citation>
    <scope>NUCLEOTIDE SEQUENCE [LARGE SCALE GENOMIC DNA]</scope>
    <source>
        <strain evidence="7">Lor287</strain>
    </source>
</reference>
<feature type="transmembrane region" description="Helical" evidence="6">
    <location>
        <begin position="12"/>
        <end position="28"/>
    </location>
</feature>
<keyword evidence="4 6" id="KW-1133">Transmembrane helix</keyword>
<dbReference type="PANTHER" id="PTHR11706:SF75">
    <property type="entry name" value="ETHYLENE-INSENSITIVE PROTEIN 2"/>
    <property type="match status" value="1"/>
</dbReference>
<name>A0AAP0BLH5_9ASPA</name>
<protein>
    <submittedName>
        <fullName evidence="7">Ethylene-insensitive protein 2</fullName>
    </submittedName>
</protein>
<dbReference type="PANTHER" id="PTHR11706">
    <property type="entry name" value="SOLUTE CARRIER PROTEIN FAMILY 11 MEMBER"/>
    <property type="match status" value="1"/>
</dbReference>
<dbReference type="GO" id="GO:0009873">
    <property type="term" value="P:ethylene-activated signaling pathway"/>
    <property type="evidence" value="ECO:0007669"/>
    <property type="project" value="InterPro"/>
</dbReference>
<feature type="transmembrane region" description="Helical" evidence="6">
    <location>
        <begin position="431"/>
        <end position="452"/>
    </location>
</feature>
<dbReference type="PRINTS" id="PR00447">
    <property type="entry name" value="NATRESASSCMP"/>
</dbReference>
<keyword evidence="5 6" id="KW-0472">Membrane</keyword>
<organism evidence="7 8">
    <name type="scientific">Platanthera zijinensis</name>
    <dbReference type="NCBI Taxonomy" id="2320716"/>
    <lineage>
        <taxon>Eukaryota</taxon>
        <taxon>Viridiplantae</taxon>
        <taxon>Streptophyta</taxon>
        <taxon>Embryophyta</taxon>
        <taxon>Tracheophyta</taxon>
        <taxon>Spermatophyta</taxon>
        <taxon>Magnoliopsida</taxon>
        <taxon>Liliopsida</taxon>
        <taxon>Asparagales</taxon>
        <taxon>Orchidaceae</taxon>
        <taxon>Orchidoideae</taxon>
        <taxon>Orchideae</taxon>
        <taxon>Orchidinae</taxon>
        <taxon>Platanthera</taxon>
    </lineage>
</organism>
<evidence type="ECO:0000256" key="6">
    <source>
        <dbReference type="SAM" id="Phobius"/>
    </source>
</evidence>
<dbReference type="GO" id="GO:0034755">
    <property type="term" value="P:iron ion transmembrane transport"/>
    <property type="evidence" value="ECO:0007669"/>
    <property type="project" value="TreeGrafter"/>
</dbReference>
<feature type="transmembrane region" description="Helical" evidence="6">
    <location>
        <begin position="232"/>
        <end position="258"/>
    </location>
</feature>
<dbReference type="GO" id="GO:0015086">
    <property type="term" value="F:cadmium ion transmembrane transporter activity"/>
    <property type="evidence" value="ECO:0007669"/>
    <property type="project" value="TreeGrafter"/>
</dbReference>
<dbReference type="EMBL" id="JBBWWQ010000007">
    <property type="protein sequence ID" value="KAK8942623.1"/>
    <property type="molecule type" value="Genomic_DNA"/>
</dbReference>
<feature type="transmembrane region" description="Helical" evidence="6">
    <location>
        <begin position="349"/>
        <end position="371"/>
    </location>
</feature>
<dbReference type="GO" id="GO:0005384">
    <property type="term" value="F:manganese ion transmembrane transporter activity"/>
    <property type="evidence" value="ECO:0007669"/>
    <property type="project" value="TreeGrafter"/>
</dbReference>
<evidence type="ECO:0000256" key="1">
    <source>
        <dbReference type="ARBA" id="ARBA00004141"/>
    </source>
</evidence>
<dbReference type="InterPro" id="IPR001046">
    <property type="entry name" value="NRAMP_fam"/>
</dbReference>
<feature type="transmembrane region" description="Helical" evidence="6">
    <location>
        <begin position="48"/>
        <end position="68"/>
    </location>
</feature>
<dbReference type="InterPro" id="IPR017187">
    <property type="entry name" value="EIN2"/>
</dbReference>
<dbReference type="Pfam" id="PF01566">
    <property type="entry name" value="Nramp"/>
    <property type="match status" value="1"/>
</dbReference>
<sequence length="1261" mass="139035">MASGGFGGGMPHLFPSIGPAILISMAYIDLGKWVAAVEGGVRFGFELVLPVLIFNCIAILSQYLSAGIGMVTRKNLAEICSEEYTRLPCILLGALAELSMIISDITMVLGIAHGFNLLFGMDLFSCIIFAILGTILVQVLLQLLGNVKATTFYARIAGFALLFYVLGVLISQPEVPVITNEFFPRLTGENAYSIMALLGANVMSHNFYIHSSIVQQIGRQSNVSLGALLNDSFFAILFIFTGIFLVNYVLITSAAAVFGNTDVVALNFQDVSLIMEQIFRNPIAPVAFLLVLFFSCQITTLSRNIGSHVILQHLFAVKPSVWVYHIFLKAFIAIIALYCTKIGGAEGIYQLLIVGQIILGMLVPSATIPLYRVASSRYIMGSFKMSRSIEILALLAFFGMISANIIFIAEILFGNGSWTINLRESNGLGTIILYIFLLLGFTSICFTIYLAVTPLKSASAIPDAQIFSRVSQKDLPEFFEDIDESYLEPIKVDEDLESVTETTVENYLESQSEKSTIELNPDMSQRTIDSDPDSQKLNFGTNIAVAVPCPPKESEDYASTPAERTSNVRYRDSTEPLHGEDETAFEGLVSVNPTPDRDLHTGKDNLEGDAQELEEFVKSSFPPLPSVSPKLVNSAKVVSKDGGNVSGSLSKLSGLGRAGRRQFATILDEFWCNLFDFHGKLTQDASSKRLNILLGLDLKAANSSRKVDSVPAETSKFLFPDANFFPNSSDYSSPKQMKTQGSDLPFGVRMGPSSWSHSMQQADAHVQNSSSNLFDPAERTYSSLHLPQNLNDRDYQPATIHGYQIASYLKGINMGRTNYSMNSTNLPPATKFSSSYVSPFRDQVMYDHGQKLSTSMETSSLQNPALSRINTLQVETPYFEPPLMGTGEHVVSPAYTKKYHSSPDISAIIALARNSYLNEGKQNTPIGPQPYFDTMLSEKSRYLNPVSRAGVPLAFNERSPSKVHKEIFPLQPSLNPETKSLFSRQPFEELFGMRGKDSIGGDKESAGSSSTTAEEAFPYAESEAKLLQSFRFCIMKLLKLDGSDWLFRQGGGADEELIDEVALAERCLHIASSEMSQPYADEFQFLPSDWKPNTTKKSEESDLHCNLMLPNCGDGCVWRAALVVSFGVWCIQRILELLLVESRPELWGKYTYVLNRLQGIIEPAFSKHRHSLRFCACLDILVKYPSDLNSSWKDRSQHAGERWSEKSLTGTSVVLDLIKDVETAVSGRKGRTGTAAGDVAFPKGKENLASVLKRYKRRLSS</sequence>
<comment type="similarity">
    <text evidence="2">Belongs to the NRAMP (TC 2.A.55) family.</text>
</comment>
<feature type="transmembrane region" description="Helical" evidence="6">
    <location>
        <begin position="118"/>
        <end position="140"/>
    </location>
</feature>
<evidence type="ECO:0000256" key="5">
    <source>
        <dbReference type="ARBA" id="ARBA00023136"/>
    </source>
</evidence>
<evidence type="ECO:0000313" key="7">
    <source>
        <dbReference type="EMBL" id="KAK8942623.1"/>
    </source>
</evidence>
<dbReference type="AlphaFoldDB" id="A0AAP0BLH5"/>
<dbReference type="PIRSF" id="PIRSF037378">
    <property type="entry name" value="EIN2"/>
    <property type="match status" value="1"/>
</dbReference>
<dbReference type="Proteomes" id="UP001418222">
    <property type="component" value="Unassembled WGS sequence"/>
</dbReference>
<feature type="transmembrane region" description="Helical" evidence="6">
    <location>
        <begin position="391"/>
        <end position="411"/>
    </location>
</feature>
<accession>A0AAP0BLH5</accession>
<keyword evidence="3 6" id="KW-0812">Transmembrane</keyword>
<evidence type="ECO:0000313" key="8">
    <source>
        <dbReference type="Proteomes" id="UP001418222"/>
    </source>
</evidence>
<feature type="transmembrane region" description="Helical" evidence="6">
    <location>
        <begin position="89"/>
        <end position="112"/>
    </location>
</feature>